<dbReference type="InterPro" id="IPR002559">
    <property type="entry name" value="Transposase_11"/>
</dbReference>
<dbReference type="InterPro" id="IPR014737">
    <property type="entry name" value="Transposase_Tn5-like_C"/>
</dbReference>
<dbReference type="Proteomes" id="UP001501175">
    <property type="component" value="Unassembled WGS sequence"/>
</dbReference>
<dbReference type="Gene3D" id="1.10.740.10">
    <property type="entry name" value="Transferase Inhibitor Protein From Tn5, Chain"/>
    <property type="match status" value="1"/>
</dbReference>
<dbReference type="PANTHER" id="PTHR37319">
    <property type="entry name" value="TRANSPOSASE"/>
    <property type="match status" value="1"/>
</dbReference>
<dbReference type="NCBIfam" id="NF033590">
    <property type="entry name" value="transpos_IS4_3"/>
    <property type="match status" value="1"/>
</dbReference>
<dbReference type="InterPro" id="IPR012337">
    <property type="entry name" value="RNaseH-like_sf"/>
</dbReference>
<evidence type="ECO:0000259" key="2">
    <source>
        <dbReference type="Pfam" id="PF14706"/>
    </source>
</evidence>
<dbReference type="EMBL" id="BAABHD010000045">
    <property type="protein sequence ID" value="GAA4460922.1"/>
    <property type="molecule type" value="Genomic_DNA"/>
</dbReference>
<dbReference type="InterPro" id="IPR038215">
    <property type="entry name" value="TN5-like_N_sf"/>
</dbReference>
<protein>
    <submittedName>
        <fullName evidence="3">IS4-like element ISBthe3 family transposase</fullName>
    </submittedName>
</protein>
<comment type="caution">
    <text evidence="3">The sequence shown here is derived from an EMBL/GenBank/DDBJ whole genome shotgun (WGS) entry which is preliminary data.</text>
</comment>
<dbReference type="InterPro" id="IPR054836">
    <property type="entry name" value="Tn5_transposase"/>
</dbReference>
<dbReference type="Gene3D" id="3.90.350.10">
    <property type="entry name" value="Transposase Inhibitor Protein From Tn5, Chain A, domain 1"/>
    <property type="match status" value="1"/>
</dbReference>
<sequence>MQTRHLTGLKDKRLTQRGNLLLNRLFAIGGQSIRQLATSDSQAKAFYRFLANENVTEQDLIRNMAANCQACVADRPLLCIQDSSEINLANHRNRLKKNDSIGLTDGSQLGLGFFIHPSLVIDAQTFMPYGFAALKVWNRGQQWVAKASSYQRHTTPIEQKESYKWIETSLHTKQALTTAQHLVIIQDREGDIYEQFCLVPDARTHLLIRAKTNRTLRGKTKLFEHLASQAQQGSYTIEVAGDKRRKTTRRTATLAVRFCRVSLKRNQFTAKTVADTVSLYAIEAQEVAPQVDQPIHWRLLTTWPVNTLADALQCLDWYSCRWLLEEVFRIVKKEGFDIEASELTQGKAVRKLCLLILETIIKLFIMQAAYDSEQELPAGSCFSAEEQACMEIQMPQLEGKTQKLKNPYTPSTLKRYIWVIARLGGWNGYQSGRKPGITTFWLGLKKFDAIVIGFTLSKDVSRR</sequence>
<organism evidence="3 4">
    <name type="scientific">Nibrella saemangeumensis</name>
    <dbReference type="NCBI Taxonomy" id="1084526"/>
    <lineage>
        <taxon>Bacteria</taxon>
        <taxon>Pseudomonadati</taxon>
        <taxon>Bacteroidota</taxon>
        <taxon>Cytophagia</taxon>
        <taxon>Cytophagales</taxon>
        <taxon>Spirosomataceae</taxon>
        <taxon>Nibrella</taxon>
    </lineage>
</organism>
<proteinExistence type="predicted"/>
<dbReference type="RefSeq" id="WP_345245581.1">
    <property type="nucleotide sequence ID" value="NZ_BAABHD010000045.1"/>
</dbReference>
<feature type="domain" description="Transposase Tn5-like N-terminal" evidence="2">
    <location>
        <begin position="9"/>
        <end position="55"/>
    </location>
</feature>
<dbReference type="Pfam" id="PF14706">
    <property type="entry name" value="Tnp_DNA_bind"/>
    <property type="match status" value="1"/>
</dbReference>
<dbReference type="SUPFAM" id="SSF53098">
    <property type="entry name" value="Ribonuclease H-like"/>
    <property type="match status" value="1"/>
</dbReference>
<dbReference type="PANTHER" id="PTHR37319:SF1">
    <property type="entry name" value="TRANSPOSASE TN5 DIMERISATION DOMAIN-CONTAINING PROTEIN"/>
    <property type="match status" value="1"/>
</dbReference>
<keyword evidence="4" id="KW-1185">Reference proteome</keyword>
<evidence type="ECO:0000313" key="3">
    <source>
        <dbReference type="EMBL" id="GAA4460922.1"/>
    </source>
</evidence>
<evidence type="ECO:0000259" key="1">
    <source>
        <dbReference type="Pfam" id="PF01609"/>
    </source>
</evidence>
<accession>A0ABP8N6X4</accession>
<gene>
    <name evidence="3" type="ORF">GCM10023189_36270</name>
</gene>
<reference evidence="4" key="1">
    <citation type="journal article" date="2019" name="Int. J. Syst. Evol. Microbiol.">
        <title>The Global Catalogue of Microorganisms (GCM) 10K type strain sequencing project: providing services to taxonomists for standard genome sequencing and annotation.</title>
        <authorList>
            <consortium name="The Broad Institute Genomics Platform"/>
            <consortium name="The Broad Institute Genome Sequencing Center for Infectious Disease"/>
            <person name="Wu L."/>
            <person name="Ma J."/>
        </authorList>
    </citation>
    <scope>NUCLEOTIDE SEQUENCE [LARGE SCALE GENOMIC DNA]</scope>
    <source>
        <strain evidence="4">JCM 17927</strain>
    </source>
</reference>
<feature type="domain" description="Transposase IS4-like" evidence="1">
    <location>
        <begin position="201"/>
        <end position="356"/>
    </location>
</feature>
<name>A0ABP8N6X4_9BACT</name>
<dbReference type="InterPro" id="IPR014735">
    <property type="entry name" value="Transposase_Tn5-like_N"/>
</dbReference>
<dbReference type="InterPro" id="IPR047768">
    <property type="entry name" value="Tn5p-like"/>
</dbReference>
<evidence type="ECO:0000313" key="4">
    <source>
        <dbReference type="Proteomes" id="UP001501175"/>
    </source>
</evidence>
<dbReference type="Pfam" id="PF01609">
    <property type="entry name" value="DDE_Tnp_1"/>
    <property type="match status" value="1"/>
</dbReference>
<dbReference type="Gene3D" id="1.10.246.40">
    <property type="entry name" value="Tn5 transposase, domain 1"/>
    <property type="match status" value="1"/>
</dbReference>